<proteinExistence type="predicted"/>
<protein>
    <submittedName>
        <fullName evidence="1">Uncharacterized protein</fullName>
    </submittedName>
</protein>
<dbReference type="Gene3D" id="3.40.525.10">
    <property type="entry name" value="CRAL-TRIO lipid binding domain"/>
    <property type="match status" value="1"/>
</dbReference>
<feature type="non-terminal residue" evidence="1">
    <location>
        <position position="96"/>
    </location>
</feature>
<keyword evidence="2" id="KW-1185">Reference proteome</keyword>
<dbReference type="InterPro" id="IPR036865">
    <property type="entry name" value="CRAL-TRIO_dom_sf"/>
</dbReference>
<dbReference type="Proteomes" id="UP000265618">
    <property type="component" value="Unassembled WGS sequence"/>
</dbReference>
<comment type="caution">
    <text evidence="1">The sequence shown here is derived from an EMBL/GenBank/DDBJ whole genome shotgun (WGS) entry which is preliminary data.</text>
</comment>
<evidence type="ECO:0000313" key="2">
    <source>
        <dbReference type="Proteomes" id="UP000265618"/>
    </source>
</evidence>
<sequence length="96" mass="11042">ESLEAKPILGGMELGSSPETVMRMILLATDFDIQATRTRIGSFTTFRRNFHAKDIRVNDIKPCAQFFTFYLLPEPDLQGRPVMFMKMDKLPKDMKV</sequence>
<name>A0A9K3D785_9EUKA</name>
<gene>
    <name evidence="1" type="ORF">KIPB_012467</name>
</gene>
<accession>A0A9K3D785</accession>
<organism evidence="1 2">
    <name type="scientific">Kipferlia bialata</name>
    <dbReference type="NCBI Taxonomy" id="797122"/>
    <lineage>
        <taxon>Eukaryota</taxon>
        <taxon>Metamonada</taxon>
        <taxon>Carpediemonas-like organisms</taxon>
        <taxon>Kipferlia</taxon>
    </lineage>
</organism>
<dbReference type="AlphaFoldDB" id="A0A9K3D785"/>
<feature type="non-terminal residue" evidence="1">
    <location>
        <position position="1"/>
    </location>
</feature>
<reference evidence="1 2" key="1">
    <citation type="journal article" date="2018" name="PLoS ONE">
        <title>The draft genome of Kipferlia bialata reveals reductive genome evolution in fornicate parasites.</title>
        <authorList>
            <person name="Tanifuji G."/>
            <person name="Takabayashi S."/>
            <person name="Kume K."/>
            <person name="Takagi M."/>
            <person name="Nakayama T."/>
            <person name="Kamikawa R."/>
            <person name="Inagaki Y."/>
            <person name="Hashimoto T."/>
        </authorList>
    </citation>
    <scope>NUCLEOTIDE SEQUENCE [LARGE SCALE GENOMIC DNA]</scope>
    <source>
        <strain evidence="1">NY0173</strain>
    </source>
</reference>
<evidence type="ECO:0000313" key="1">
    <source>
        <dbReference type="EMBL" id="GIQ89867.1"/>
    </source>
</evidence>
<dbReference type="EMBL" id="BDIP01005524">
    <property type="protein sequence ID" value="GIQ89867.1"/>
    <property type="molecule type" value="Genomic_DNA"/>
</dbReference>